<dbReference type="InterPro" id="IPR036390">
    <property type="entry name" value="WH_DNA-bd_sf"/>
</dbReference>
<gene>
    <name evidence="5" type="ORF">FNA46_02995</name>
</gene>
<dbReference type="Gene3D" id="1.20.120.530">
    <property type="entry name" value="GntR ligand-binding domain-like"/>
    <property type="match status" value="1"/>
</dbReference>
<dbReference type="Proteomes" id="UP000316801">
    <property type="component" value="Unassembled WGS sequence"/>
</dbReference>
<dbReference type="AlphaFoldDB" id="A0A549TGE9"/>
<dbReference type="SUPFAM" id="SSF46785">
    <property type="entry name" value="Winged helix' DNA-binding domain"/>
    <property type="match status" value="1"/>
</dbReference>
<dbReference type="SMART" id="SM00345">
    <property type="entry name" value="HTH_GNTR"/>
    <property type="match status" value="1"/>
</dbReference>
<evidence type="ECO:0000313" key="6">
    <source>
        <dbReference type="Proteomes" id="UP000316801"/>
    </source>
</evidence>
<evidence type="ECO:0000256" key="3">
    <source>
        <dbReference type="ARBA" id="ARBA00023163"/>
    </source>
</evidence>
<dbReference type="GO" id="GO:0003677">
    <property type="term" value="F:DNA binding"/>
    <property type="evidence" value="ECO:0007669"/>
    <property type="project" value="UniProtKB-KW"/>
</dbReference>
<dbReference type="PROSITE" id="PS50949">
    <property type="entry name" value="HTH_GNTR"/>
    <property type="match status" value="1"/>
</dbReference>
<evidence type="ECO:0000256" key="1">
    <source>
        <dbReference type="ARBA" id="ARBA00023015"/>
    </source>
</evidence>
<reference evidence="5 6" key="1">
    <citation type="submission" date="2019-07" db="EMBL/GenBank/DDBJ databases">
        <title>Ln-dependent methylotrophs.</title>
        <authorList>
            <person name="Tani A."/>
        </authorList>
    </citation>
    <scope>NUCLEOTIDE SEQUENCE [LARGE SCALE GENOMIC DNA]</scope>
    <source>
        <strain evidence="5 6">SM12</strain>
    </source>
</reference>
<dbReference type="PANTHER" id="PTHR43537:SF45">
    <property type="entry name" value="GNTR FAMILY REGULATORY PROTEIN"/>
    <property type="match status" value="1"/>
</dbReference>
<feature type="domain" description="HTH gntR-type" evidence="4">
    <location>
        <begin position="11"/>
        <end position="78"/>
    </location>
</feature>
<keyword evidence="2" id="KW-0238">DNA-binding</keyword>
<dbReference type="Pfam" id="PF07729">
    <property type="entry name" value="FCD"/>
    <property type="match status" value="1"/>
</dbReference>
<dbReference type="InterPro" id="IPR036388">
    <property type="entry name" value="WH-like_DNA-bd_sf"/>
</dbReference>
<name>A0A549TGE9_9HYPH</name>
<evidence type="ECO:0000256" key="2">
    <source>
        <dbReference type="ARBA" id="ARBA00023125"/>
    </source>
</evidence>
<dbReference type="GO" id="GO:0003700">
    <property type="term" value="F:DNA-binding transcription factor activity"/>
    <property type="evidence" value="ECO:0007669"/>
    <property type="project" value="InterPro"/>
</dbReference>
<comment type="caution">
    <text evidence="5">The sequence shown here is derived from an EMBL/GenBank/DDBJ whole genome shotgun (WGS) entry which is preliminary data.</text>
</comment>
<keyword evidence="1" id="KW-0805">Transcription regulation</keyword>
<organism evidence="5 6">
    <name type="scientific">Rhizobium straminoryzae</name>
    <dbReference type="NCBI Taxonomy" id="1387186"/>
    <lineage>
        <taxon>Bacteria</taxon>
        <taxon>Pseudomonadati</taxon>
        <taxon>Pseudomonadota</taxon>
        <taxon>Alphaproteobacteria</taxon>
        <taxon>Hyphomicrobiales</taxon>
        <taxon>Rhizobiaceae</taxon>
        <taxon>Rhizobium/Agrobacterium group</taxon>
        <taxon>Rhizobium</taxon>
    </lineage>
</organism>
<keyword evidence="3" id="KW-0804">Transcription</keyword>
<dbReference type="InterPro" id="IPR000524">
    <property type="entry name" value="Tscrpt_reg_HTH_GntR"/>
</dbReference>
<sequence length="214" mass="23353">MEPLETVSYADSLAHQAYRVLEQAIVTLALAPGSLVTEKQLIDLAGQGRTPVREAILKLEWQGLIVVKPRSGLLIADIAPSDWQNVMAMRRRLEPEAAALVARHADDGQRRRLVECARDMSTAAVMADTVGFLAADKRFDDIMEHACPNRFLSAALAPLRAHARRLWCATATTELMDRAVGLHLAVIRAIQTGDCVEAAAATGRLLDALPDLER</sequence>
<evidence type="ECO:0000259" key="4">
    <source>
        <dbReference type="PROSITE" id="PS50949"/>
    </source>
</evidence>
<dbReference type="Pfam" id="PF00392">
    <property type="entry name" value="GntR"/>
    <property type="match status" value="1"/>
</dbReference>
<evidence type="ECO:0000313" key="5">
    <source>
        <dbReference type="EMBL" id="TRL41855.1"/>
    </source>
</evidence>
<protein>
    <submittedName>
        <fullName evidence="5">GntR family transcriptional regulator</fullName>
    </submittedName>
</protein>
<dbReference type="InterPro" id="IPR011711">
    <property type="entry name" value="GntR_C"/>
</dbReference>
<dbReference type="SMART" id="SM00895">
    <property type="entry name" value="FCD"/>
    <property type="match status" value="1"/>
</dbReference>
<dbReference type="RefSeq" id="WP_142880862.1">
    <property type="nucleotide sequence ID" value="NZ_VJMG01000008.1"/>
</dbReference>
<accession>A0A549TGE9</accession>
<keyword evidence="6" id="KW-1185">Reference proteome</keyword>
<dbReference type="InterPro" id="IPR008920">
    <property type="entry name" value="TF_FadR/GntR_C"/>
</dbReference>
<dbReference type="SUPFAM" id="SSF48008">
    <property type="entry name" value="GntR ligand-binding domain-like"/>
    <property type="match status" value="1"/>
</dbReference>
<dbReference type="PANTHER" id="PTHR43537">
    <property type="entry name" value="TRANSCRIPTIONAL REGULATOR, GNTR FAMILY"/>
    <property type="match status" value="1"/>
</dbReference>
<proteinExistence type="predicted"/>
<dbReference type="Gene3D" id="1.10.10.10">
    <property type="entry name" value="Winged helix-like DNA-binding domain superfamily/Winged helix DNA-binding domain"/>
    <property type="match status" value="1"/>
</dbReference>
<dbReference type="EMBL" id="VJMG01000008">
    <property type="protein sequence ID" value="TRL41855.1"/>
    <property type="molecule type" value="Genomic_DNA"/>
</dbReference>